<dbReference type="PANTHER" id="PTHR32322">
    <property type="entry name" value="INNER MEMBRANE TRANSPORTER"/>
    <property type="match status" value="1"/>
</dbReference>
<evidence type="ECO:0000313" key="10">
    <source>
        <dbReference type="Proteomes" id="UP000242972"/>
    </source>
</evidence>
<feature type="transmembrane region" description="Helical" evidence="7">
    <location>
        <begin position="298"/>
        <end position="315"/>
    </location>
</feature>
<feature type="transmembrane region" description="Helical" evidence="7">
    <location>
        <begin position="237"/>
        <end position="261"/>
    </location>
</feature>
<proteinExistence type="inferred from homology"/>
<dbReference type="Gene3D" id="1.10.3730.20">
    <property type="match status" value="1"/>
</dbReference>
<sequence>MRTITMEHKFGGTITDVRHLVGEFWLSLITLHGGSMAKFPTWLISVVIILLWGTTFPALKLQLHYVSPFVLASWRVLPAGIALAIWALIRKHPRPSHSLWIQAAVSAILNVVLLYGGQIAASAYLNPGLTAALLYLQPVLVTLFARIWLHESLSIRKIVGVVVGILGVSLLALGSGNRISLLGIGFAVSAAIGWALGTVYLKEHNHDSPTWFVALQFLLGGVFFTFVSLITPSSPSHWTLVSVVSLLYIIFGGTAGAWMLWIVLLSRGEASRVSTYLFGVPAVATLLGVIGFRESFTIRFLMGFIAISASILLVNSKISRNDPTKNDHRLESDGLFR</sequence>
<dbReference type="AlphaFoldDB" id="A0A2T2X819"/>
<protein>
    <recommendedName>
        <fullName evidence="8">EamA domain-containing protein</fullName>
    </recommendedName>
</protein>
<gene>
    <name evidence="9" type="ORF">C7B46_17775</name>
</gene>
<evidence type="ECO:0000259" key="8">
    <source>
        <dbReference type="Pfam" id="PF00892"/>
    </source>
</evidence>
<evidence type="ECO:0000313" key="9">
    <source>
        <dbReference type="EMBL" id="PSR30629.1"/>
    </source>
</evidence>
<name>A0A2T2X819_9FIRM</name>
<keyword evidence="4 7" id="KW-0812">Transmembrane</keyword>
<evidence type="ECO:0000256" key="7">
    <source>
        <dbReference type="SAM" id="Phobius"/>
    </source>
</evidence>
<evidence type="ECO:0000256" key="3">
    <source>
        <dbReference type="ARBA" id="ARBA00022475"/>
    </source>
</evidence>
<feature type="transmembrane region" description="Helical" evidence="7">
    <location>
        <begin position="39"/>
        <end position="59"/>
    </location>
</feature>
<dbReference type="InterPro" id="IPR000620">
    <property type="entry name" value="EamA_dom"/>
</dbReference>
<evidence type="ECO:0000256" key="2">
    <source>
        <dbReference type="ARBA" id="ARBA00007362"/>
    </source>
</evidence>
<feature type="domain" description="EamA" evidence="8">
    <location>
        <begin position="182"/>
        <end position="315"/>
    </location>
</feature>
<comment type="subcellular location">
    <subcellularLocation>
        <location evidence="1">Cell membrane</location>
        <topology evidence="1">Multi-pass membrane protein</topology>
    </subcellularLocation>
</comment>
<dbReference type="EMBL" id="PXYW01000077">
    <property type="protein sequence ID" value="PSR30629.1"/>
    <property type="molecule type" value="Genomic_DNA"/>
</dbReference>
<dbReference type="Proteomes" id="UP000242972">
    <property type="component" value="Unassembled WGS sequence"/>
</dbReference>
<evidence type="ECO:0000256" key="6">
    <source>
        <dbReference type="ARBA" id="ARBA00023136"/>
    </source>
</evidence>
<evidence type="ECO:0000256" key="5">
    <source>
        <dbReference type="ARBA" id="ARBA00022989"/>
    </source>
</evidence>
<dbReference type="SUPFAM" id="SSF103481">
    <property type="entry name" value="Multidrug resistance efflux transporter EmrE"/>
    <property type="match status" value="2"/>
</dbReference>
<dbReference type="GO" id="GO:0005886">
    <property type="term" value="C:plasma membrane"/>
    <property type="evidence" value="ECO:0007669"/>
    <property type="project" value="UniProtKB-SubCell"/>
</dbReference>
<dbReference type="PANTHER" id="PTHR32322:SF18">
    <property type="entry name" value="S-ADENOSYLMETHIONINE_S-ADENOSYLHOMOCYSTEINE TRANSPORTER"/>
    <property type="match status" value="1"/>
</dbReference>
<feature type="transmembrane region" description="Helical" evidence="7">
    <location>
        <begin position="213"/>
        <end position="231"/>
    </location>
</feature>
<evidence type="ECO:0000256" key="4">
    <source>
        <dbReference type="ARBA" id="ARBA00022692"/>
    </source>
</evidence>
<keyword evidence="6 7" id="KW-0472">Membrane</keyword>
<comment type="similarity">
    <text evidence="2">Belongs to the EamA transporter family.</text>
</comment>
<dbReference type="InterPro" id="IPR037185">
    <property type="entry name" value="EmrE-like"/>
</dbReference>
<keyword evidence="5 7" id="KW-1133">Transmembrane helix</keyword>
<comment type="caution">
    <text evidence="9">The sequence shown here is derived from an EMBL/GenBank/DDBJ whole genome shotgun (WGS) entry which is preliminary data.</text>
</comment>
<feature type="transmembrane region" description="Helical" evidence="7">
    <location>
        <begin position="131"/>
        <end position="149"/>
    </location>
</feature>
<feature type="domain" description="EamA" evidence="8">
    <location>
        <begin position="46"/>
        <end position="171"/>
    </location>
</feature>
<feature type="transmembrane region" description="Helical" evidence="7">
    <location>
        <begin position="181"/>
        <end position="201"/>
    </location>
</feature>
<accession>A0A2T2X819</accession>
<dbReference type="InterPro" id="IPR050638">
    <property type="entry name" value="AA-Vitamin_Transporters"/>
</dbReference>
<organism evidence="9 10">
    <name type="scientific">Sulfobacillus benefaciens</name>
    <dbReference type="NCBI Taxonomy" id="453960"/>
    <lineage>
        <taxon>Bacteria</taxon>
        <taxon>Bacillati</taxon>
        <taxon>Bacillota</taxon>
        <taxon>Clostridia</taxon>
        <taxon>Eubacteriales</taxon>
        <taxon>Clostridiales Family XVII. Incertae Sedis</taxon>
        <taxon>Sulfobacillus</taxon>
    </lineage>
</organism>
<evidence type="ECO:0000256" key="1">
    <source>
        <dbReference type="ARBA" id="ARBA00004651"/>
    </source>
</evidence>
<feature type="transmembrane region" description="Helical" evidence="7">
    <location>
        <begin position="101"/>
        <end position="125"/>
    </location>
</feature>
<feature type="transmembrane region" description="Helical" evidence="7">
    <location>
        <begin position="65"/>
        <end position="89"/>
    </location>
</feature>
<reference evidence="9 10" key="1">
    <citation type="journal article" date="2014" name="BMC Genomics">
        <title>Comparison of environmental and isolate Sulfobacillus genomes reveals diverse carbon, sulfur, nitrogen, and hydrogen metabolisms.</title>
        <authorList>
            <person name="Justice N.B."/>
            <person name="Norman A."/>
            <person name="Brown C.T."/>
            <person name="Singh A."/>
            <person name="Thomas B.C."/>
            <person name="Banfield J.F."/>
        </authorList>
    </citation>
    <scope>NUCLEOTIDE SEQUENCE [LARGE SCALE GENOMIC DNA]</scope>
    <source>
        <strain evidence="9">AMDSBA4</strain>
    </source>
</reference>
<keyword evidence="3" id="KW-1003">Cell membrane</keyword>
<feature type="transmembrane region" description="Helical" evidence="7">
    <location>
        <begin position="158"/>
        <end position="175"/>
    </location>
</feature>
<dbReference type="Pfam" id="PF00892">
    <property type="entry name" value="EamA"/>
    <property type="match status" value="2"/>
</dbReference>
<feature type="transmembrane region" description="Helical" evidence="7">
    <location>
        <begin position="273"/>
        <end position="292"/>
    </location>
</feature>